<evidence type="ECO:0000256" key="9">
    <source>
        <dbReference type="SAM" id="MobiDB-lite"/>
    </source>
</evidence>
<evidence type="ECO:0000313" key="12">
    <source>
        <dbReference type="Proteomes" id="UP000009328"/>
    </source>
</evidence>
<keyword evidence="5" id="KW-0694">RNA-binding</keyword>
<protein>
    <submittedName>
        <fullName evidence="11">Transposon Ty2-DR3 Gag-Pol polyprotein</fullName>
        <ecNumber evidence="11">3.1.26.4</ecNumber>
    </submittedName>
</protein>
<feature type="region of interest" description="Disordered" evidence="9">
    <location>
        <begin position="885"/>
        <end position="908"/>
    </location>
</feature>
<feature type="region of interest" description="Disordered" evidence="9">
    <location>
        <begin position="1054"/>
        <end position="1080"/>
    </location>
</feature>
<dbReference type="Proteomes" id="UP000009328">
    <property type="component" value="Unassembled WGS sequence"/>
</dbReference>
<evidence type="ECO:0000313" key="11">
    <source>
        <dbReference type="EMBL" id="CCH46088.1"/>
    </source>
</evidence>
<evidence type="ECO:0000256" key="2">
    <source>
        <dbReference type="ARBA" id="ARBA00004123"/>
    </source>
</evidence>
<dbReference type="HOGENOM" id="CLU_241346_0_0_1"/>
<evidence type="ECO:0000256" key="3">
    <source>
        <dbReference type="ARBA" id="ARBA00004496"/>
    </source>
</evidence>
<evidence type="ECO:0000256" key="7">
    <source>
        <dbReference type="ARBA" id="ARBA00025590"/>
    </source>
</evidence>
<keyword evidence="6" id="KW-0539">Nucleus</keyword>
<keyword evidence="12" id="KW-1185">Reference proteome</keyword>
<evidence type="ECO:0000256" key="5">
    <source>
        <dbReference type="ARBA" id="ARBA00022884"/>
    </source>
</evidence>
<dbReference type="InterPro" id="IPR012337">
    <property type="entry name" value="RNaseH-like_sf"/>
</dbReference>
<reference evidence="11 12" key="1">
    <citation type="journal article" date="2012" name="Eukaryot. Cell">
        <title>Draft genome sequence of Wickerhamomyces ciferrii NRRL Y-1031 F-60-10.</title>
        <authorList>
            <person name="Schneider J."/>
            <person name="Andrea H."/>
            <person name="Blom J."/>
            <person name="Jaenicke S."/>
            <person name="Ruckert C."/>
            <person name="Schorsch C."/>
            <person name="Szczepanowski R."/>
            <person name="Farwick M."/>
            <person name="Goesmann A."/>
            <person name="Puhler A."/>
            <person name="Schaffer S."/>
            <person name="Tauch A."/>
            <person name="Kohler T."/>
            <person name="Brinkrolf K."/>
        </authorList>
    </citation>
    <scope>NUCLEOTIDE SEQUENCE [LARGE SCALE GENOMIC DNA]</scope>
    <source>
        <strain evidence="12">ATCC 14091 / BCRC 22168 / CBS 111 / JCM 3599 / NBRC 0793 / NRRL Y-1031 F-60-10</strain>
    </source>
</reference>
<feature type="region of interest" description="Disordered" evidence="9">
    <location>
        <begin position="926"/>
        <end position="962"/>
    </location>
</feature>
<feature type="region of interest" description="Disordered" evidence="9">
    <location>
        <begin position="499"/>
        <end position="531"/>
    </location>
</feature>
<evidence type="ECO:0000259" key="10">
    <source>
        <dbReference type="PROSITE" id="PS50994"/>
    </source>
</evidence>
<dbReference type="Gene3D" id="3.30.420.10">
    <property type="entry name" value="Ribonuclease H-like superfamily/Ribonuclease H"/>
    <property type="match status" value="1"/>
</dbReference>
<feature type="compositionally biased region" description="Polar residues" evidence="9">
    <location>
        <begin position="1059"/>
        <end position="1072"/>
    </location>
</feature>
<dbReference type="Pfam" id="PF07727">
    <property type="entry name" value="RVT_2"/>
    <property type="match status" value="1"/>
</dbReference>
<dbReference type="InterPro" id="IPR036397">
    <property type="entry name" value="RNaseH_sf"/>
</dbReference>
<dbReference type="GO" id="GO:0015074">
    <property type="term" value="P:DNA integration"/>
    <property type="evidence" value="ECO:0007669"/>
    <property type="project" value="InterPro"/>
</dbReference>
<proteinExistence type="predicted"/>
<dbReference type="EMBL" id="CAIF01000226">
    <property type="protein sequence ID" value="CCH46088.1"/>
    <property type="molecule type" value="Genomic_DNA"/>
</dbReference>
<organism evidence="11 12">
    <name type="scientific">Wickerhamomyces ciferrii (strain ATCC 14091 / BCRC 22168 / CBS 111 / JCM 3599 / NBRC 0793 / NRRL Y-1031 F-60-10)</name>
    <name type="common">Yeast</name>
    <name type="synonym">Pichia ciferrii</name>
    <dbReference type="NCBI Taxonomy" id="1206466"/>
    <lineage>
        <taxon>Eukaryota</taxon>
        <taxon>Fungi</taxon>
        <taxon>Dikarya</taxon>
        <taxon>Ascomycota</taxon>
        <taxon>Saccharomycotina</taxon>
        <taxon>Saccharomycetes</taxon>
        <taxon>Phaffomycetales</taxon>
        <taxon>Wickerhamomycetaceae</taxon>
        <taxon>Wickerhamomyces</taxon>
    </lineage>
</organism>
<dbReference type="GO" id="GO:0005634">
    <property type="term" value="C:nucleus"/>
    <property type="evidence" value="ECO:0007669"/>
    <property type="project" value="UniProtKB-SubCell"/>
</dbReference>
<feature type="compositionally biased region" description="Polar residues" evidence="9">
    <location>
        <begin position="892"/>
        <end position="908"/>
    </location>
</feature>
<sequence>MDASGLTRSQMSAISKQYQNDLYQDPLYLRHRAKETEGPLTTSSRVADTLFKIIGNYKDVDKSSITKIDQFINQGIYNNLMYNGFDASLTAADEDNDEAQKGSTPGRFENITINQLLKRIFSEQEELVNQTKTSKENLKLLLLKINATSIRSGENTLKRIQELRLKKEELISVENYINHMNNFKSLATLVSESNKSATIIIRDSEIKKFYMKSLNSSDDYKQFLYMNGIHGIIKKVNLDELQEEILNLIIDAAKLGSLKTNVTVQNEVNYAGNRFSSKSDGPRVIDNRIGTENNSKKRKYNTSGHYNDDDGNKRCPMEGHYNHKIKDCRNLQWLFRPNKSEDENKSTRYYFNCSLITNFTATANNILKVPLTILVDSGANCHVLFNGKQTLDEYEVIEKDVEEIFMANGQKTYVHGRGKLRLFLKNQEIVLENVLNIETKLNYIEKEQKLLLSATALAKINVFLDMRKKSMVNQSGEILQELDEIDGLVVLDSSVLKQGKNHSSTTSSQNHKRRKLHHVNDKEQNSEVENQVSHRKLDNLHIKCGHFSKGMLKSLYENNQLIGITELDKQEFEKQLQIAGDCTICQQNRFKNKPASQGRATRHYKLYEPGEFYACDHIIVPKNLIVPLGFSALLVIKDVLSGLVHIEVQKTRSNTGDLVKKFIKKSDRQNLNRVKVWQTDNALEFRSMNLESEIGVIQRFSTNYRSTNNSSVERENGLVMENSRTIFHLIPKEVKRLKHFKYAIFHAVALRNIVKSKTIKIDLTELFPFGSLMITNSNQKALHKINIRGDLAVNLGANDLSTSGNIGLNLLIVRTGEIISTTNYKVVRDQSQGLLELKRIVSENSSNWNQTSDNMENSDTLQEEFNEFLLLQYQTSNEDQIKFTTSRDDSTNTESQLQTQENTSGENLHYQNYGETTVQSLALNDLGENTPEKDNDYGRNSSTNQDNIDNSTEEANDGIATENLRDQRNEIEETLNEPIPEDATVPAKQIDVTNCTNEGVNTGLEGQDSIEHHNNENTNTEHVVQMNPLIGEVSEQQSITNINENSLTEAETFTGVHNPDTNETPSIEAETTTDNHNEADSSQKIAIPDYLREHYNDSVREIEVDENATIKQRLRSRANQTLFINMAKFEEEAISKLDSTSDQNEGEIANTIQTENTDDIPVGQQDISFKEAIRDIRWKKTVQAETSELKGKNVMTLLKNKAEAQKLVKKLKSNRILPTRWVHTKKLSNQLKSRLVVKGYCEPTNQQQEDLFSPTLTIGIIRLLLNLAVYKNKYQLATIDYKQAFLNGILPAGQEKIITYQDENDETQFAILHKSLYGLKISPLIWNLLITKKIIQELGFECHQICPTVFIKKGIDGDIESVIGLFVDDAIILSTPSKMKHVVNEVLSLFEGSVTSNPEDKTLVLLGSNIHKEMNPDFTIKEIKMSKEKYISNHIETVLKDKESFLNKFSNTRLAENPIQQDFTKPNENSVLEVNQMSSHTFERRVHQLQILMGKANYLAQTRGDIRAATTLLSSWITIVPSNEIFFQVYRLYNYIVRTKDLCIVFKQNTYENNGTKNVINLNVFSDASHNNLQRSRSLCGYTIYFNKCGIIDFKSQATTNICVSTCESELTSIFFAYQRAVYYKKVITRLFDMEVQINLHTDAQSAINYLTTENVSRDMLQVHSDLEKLKEVILYKQNPRFQLLKELVTQEEKENVHIYKVPGYRNVADILTKSVTATVFRNLLPYILGEYPDEDKFITSLGTNDKNQKIVANMAQVTRLHSEN</sequence>
<dbReference type="GO" id="GO:0005737">
    <property type="term" value="C:cytoplasm"/>
    <property type="evidence" value="ECO:0007669"/>
    <property type="project" value="UniProtKB-SubCell"/>
</dbReference>
<dbReference type="eggNOG" id="KOG0017">
    <property type="taxonomic scope" value="Eukaryota"/>
</dbReference>
<evidence type="ECO:0000256" key="8">
    <source>
        <dbReference type="ARBA" id="ARBA00025615"/>
    </source>
</evidence>
<dbReference type="InParanoid" id="K0KYB3"/>
<keyword evidence="11" id="KW-0378">Hydrolase</keyword>
<dbReference type="SUPFAM" id="SSF53098">
    <property type="entry name" value="Ribonuclease H-like"/>
    <property type="match status" value="1"/>
</dbReference>
<comment type="caution">
    <text evidence="11">The sequence shown here is derived from an EMBL/GenBank/DDBJ whole genome shotgun (WGS) entry which is preliminary data.</text>
</comment>
<dbReference type="GO" id="GO:0004523">
    <property type="term" value="F:RNA-DNA hybrid ribonuclease activity"/>
    <property type="evidence" value="ECO:0007669"/>
    <property type="project" value="UniProtKB-EC"/>
</dbReference>
<feature type="domain" description="Integrase catalytic" evidence="10">
    <location>
        <begin position="605"/>
        <end position="776"/>
    </location>
</feature>
<evidence type="ECO:0000256" key="4">
    <source>
        <dbReference type="ARBA" id="ARBA00022490"/>
    </source>
</evidence>
<keyword evidence="4" id="KW-0963">Cytoplasm</keyword>
<feature type="compositionally biased region" description="Polar residues" evidence="9">
    <location>
        <begin position="938"/>
        <end position="950"/>
    </location>
</feature>
<comment type="function">
    <text evidence="7">Reverse transcriptase/ribonuclease H (RT) is a multifunctional enzyme that catalyzes the conversion of the retro-elements RNA genome into dsDNA within the VLP. The enzyme displays a DNA polymerase activity that can copy either DNA or RNA templates, and a ribonuclease H (RNase H) activity that cleaves the RNA strand of RNA-DNA heteroduplexes during plus-strand synthesis and hydrolyzes RNA primers. The conversion leads to a linear dsDNA copy of the retrotransposon that includes long terminal repeats (LTRs) at both ends.</text>
</comment>
<dbReference type="GO" id="GO:0003723">
    <property type="term" value="F:RNA binding"/>
    <property type="evidence" value="ECO:0007669"/>
    <property type="project" value="UniProtKB-KW"/>
</dbReference>
<comment type="subcellular location">
    <subcellularLocation>
        <location evidence="3">Cytoplasm</location>
    </subcellularLocation>
    <subcellularLocation>
        <location evidence="2">Nucleus</location>
    </subcellularLocation>
</comment>
<dbReference type="InterPro" id="IPR001584">
    <property type="entry name" value="Integrase_cat-core"/>
</dbReference>
<dbReference type="InterPro" id="IPR013103">
    <property type="entry name" value="RVT_2"/>
</dbReference>
<comment type="function">
    <text evidence="8">Integrase (IN) targets the VLP to the nucleus, where a subparticle preintegration complex (PIC) containing at least integrase and the newly synthesized dsDNA copy of the retrotransposon must transit the nuclear membrane. Once in the nucleus, integrase performs the integration of the dsDNA into the host genome.</text>
</comment>
<dbReference type="STRING" id="1206466.K0KYB3"/>
<evidence type="ECO:0000256" key="1">
    <source>
        <dbReference type="ARBA" id="ARBA00000077"/>
    </source>
</evidence>
<dbReference type="PROSITE" id="PS50994">
    <property type="entry name" value="INTEGRASE"/>
    <property type="match status" value="1"/>
</dbReference>
<name>K0KYB3_WICCF</name>
<gene>
    <name evidence="11" type="ORF">BN7_5676</name>
</gene>
<accession>K0KYB3</accession>
<dbReference type="EC" id="3.1.26.4" evidence="11"/>
<comment type="catalytic activity">
    <reaction evidence="1">
        <text>Endonucleolytic cleavage to 5'-phosphomonoester.</text>
        <dbReference type="EC" id="3.1.26.4"/>
    </reaction>
</comment>
<evidence type="ECO:0000256" key="6">
    <source>
        <dbReference type="ARBA" id="ARBA00023242"/>
    </source>
</evidence>